<evidence type="ECO:0000313" key="3">
    <source>
        <dbReference type="Proteomes" id="UP000321523"/>
    </source>
</evidence>
<feature type="region of interest" description="Disordered" evidence="1">
    <location>
        <begin position="89"/>
        <end position="112"/>
    </location>
</feature>
<keyword evidence="3" id="KW-1185">Reference proteome</keyword>
<evidence type="ECO:0000313" key="2">
    <source>
        <dbReference type="EMBL" id="GEO41666.1"/>
    </source>
</evidence>
<dbReference type="Proteomes" id="UP000321523">
    <property type="component" value="Unassembled WGS sequence"/>
</dbReference>
<accession>A0A512DYX0</accession>
<sequence>MGGVHKPLIFDMAHQAHVGDVGGQLVGGAPVGCVLKLEYAAVAVSFLLVELSFVDAWATLPAGYNRTVHRPGGRRLFSSVSGVPVARYGLTGTPKRELDQDRKAQEGTAEEV</sequence>
<name>A0A512DYX0_9PROT</name>
<protein>
    <submittedName>
        <fullName evidence="2">Uncharacterized protein</fullName>
    </submittedName>
</protein>
<gene>
    <name evidence="2" type="ORF">SAE02_58140</name>
</gene>
<reference evidence="2 3" key="1">
    <citation type="submission" date="2019-07" db="EMBL/GenBank/DDBJ databases">
        <title>Whole genome shotgun sequence of Skermanella aerolata NBRC 106429.</title>
        <authorList>
            <person name="Hosoyama A."/>
            <person name="Uohara A."/>
            <person name="Ohji S."/>
            <person name="Ichikawa N."/>
        </authorList>
    </citation>
    <scope>NUCLEOTIDE SEQUENCE [LARGE SCALE GENOMIC DNA]</scope>
    <source>
        <strain evidence="2 3">NBRC 106429</strain>
    </source>
</reference>
<feature type="compositionally biased region" description="Basic and acidic residues" evidence="1">
    <location>
        <begin position="94"/>
        <end position="105"/>
    </location>
</feature>
<proteinExistence type="predicted"/>
<organism evidence="2 3">
    <name type="scientific">Skermanella aerolata</name>
    <dbReference type="NCBI Taxonomy" id="393310"/>
    <lineage>
        <taxon>Bacteria</taxon>
        <taxon>Pseudomonadati</taxon>
        <taxon>Pseudomonadota</taxon>
        <taxon>Alphaproteobacteria</taxon>
        <taxon>Rhodospirillales</taxon>
        <taxon>Azospirillaceae</taxon>
        <taxon>Skermanella</taxon>
    </lineage>
</organism>
<comment type="caution">
    <text evidence="2">The sequence shown here is derived from an EMBL/GenBank/DDBJ whole genome shotgun (WGS) entry which is preliminary data.</text>
</comment>
<evidence type="ECO:0000256" key="1">
    <source>
        <dbReference type="SAM" id="MobiDB-lite"/>
    </source>
</evidence>
<dbReference type="EMBL" id="BJYZ01000030">
    <property type="protein sequence ID" value="GEO41666.1"/>
    <property type="molecule type" value="Genomic_DNA"/>
</dbReference>
<dbReference type="AlphaFoldDB" id="A0A512DYX0"/>